<feature type="transmembrane region" description="Helical" evidence="6">
    <location>
        <begin position="149"/>
        <end position="170"/>
    </location>
</feature>
<sequence>MAVTPDAVPLGKATPRPPLSPQPPQPPQSLQPPGSPDLPRQIENAPARLVLGLALAQFGTYLAVLTPVVVTLALRVNQIVPEASRGAALGRVLSVGALLAMLANPVFGALSDRTTSRFGRRRPWLLGGMVTGLVGLLIVALGGGVLTLMLGWALAQLGINATLAALTSCVPDLVPDRQRARVSGIVGMTLSLSLVAGAGLAQLFSGSLFLAFLVPGLIGLASVGFLSVVVKDRDRPARAGAFEPYSLKEFLRSFWVNPRRHPDFMWNFVGRFLVFTGAACVTSYSVYFLMDRMGYDGTEVADRFFVGMLVMVAATVVGSIAGGQLSDRSGRRKPYVLGSSLGMAAGLALMATAHTFGTYLLAMVVFGFAEGLYLSVDMALAAAVLPDPEESAKDMGVLNIGNALPQSLVPIIAPGLLAIGGTGANYSALFLFGALASIAGALAVQFVRSVK</sequence>
<keyword evidence="4 6" id="KW-0472">Membrane</keyword>
<evidence type="ECO:0000259" key="7">
    <source>
        <dbReference type="PROSITE" id="PS50850"/>
    </source>
</evidence>
<dbReference type="SUPFAM" id="SSF103473">
    <property type="entry name" value="MFS general substrate transporter"/>
    <property type="match status" value="1"/>
</dbReference>
<keyword evidence="9" id="KW-1185">Reference proteome</keyword>
<protein>
    <submittedName>
        <fullName evidence="8">MFS transporter</fullName>
    </submittedName>
</protein>
<dbReference type="Proteomes" id="UP001365781">
    <property type="component" value="Unassembled WGS sequence"/>
</dbReference>
<dbReference type="Gene3D" id="1.20.1250.20">
    <property type="entry name" value="MFS general substrate transporter like domains"/>
    <property type="match status" value="2"/>
</dbReference>
<feature type="transmembrane region" description="Helical" evidence="6">
    <location>
        <begin position="49"/>
        <end position="76"/>
    </location>
</feature>
<organism evidence="8 9">
    <name type="scientific">Streptomyces brasiliscabiei</name>
    <dbReference type="NCBI Taxonomy" id="2736302"/>
    <lineage>
        <taxon>Bacteria</taxon>
        <taxon>Bacillati</taxon>
        <taxon>Actinomycetota</taxon>
        <taxon>Actinomycetes</taxon>
        <taxon>Kitasatosporales</taxon>
        <taxon>Streptomycetaceae</taxon>
        <taxon>Streptomyces</taxon>
    </lineage>
</organism>
<keyword evidence="2 6" id="KW-0812">Transmembrane</keyword>
<evidence type="ECO:0000256" key="4">
    <source>
        <dbReference type="ARBA" id="ARBA00023136"/>
    </source>
</evidence>
<feature type="transmembrane region" description="Helical" evidence="6">
    <location>
        <begin position="304"/>
        <end position="323"/>
    </location>
</feature>
<gene>
    <name evidence="8" type="ORF">WB403_45380</name>
</gene>
<evidence type="ECO:0000256" key="6">
    <source>
        <dbReference type="SAM" id="Phobius"/>
    </source>
</evidence>
<feature type="transmembrane region" description="Helical" evidence="6">
    <location>
        <begin position="123"/>
        <end position="143"/>
    </location>
</feature>
<feature type="transmembrane region" description="Helical" evidence="6">
    <location>
        <begin position="88"/>
        <end position="111"/>
    </location>
</feature>
<evidence type="ECO:0000313" key="9">
    <source>
        <dbReference type="Proteomes" id="UP001365781"/>
    </source>
</evidence>
<proteinExistence type="predicted"/>
<accession>A0ABU8GTP6</accession>
<dbReference type="EMBL" id="JBBAYM010000052">
    <property type="protein sequence ID" value="MEI5616354.1"/>
    <property type="molecule type" value="Genomic_DNA"/>
</dbReference>
<dbReference type="PROSITE" id="PS50850">
    <property type="entry name" value="MFS"/>
    <property type="match status" value="1"/>
</dbReference>
<name>A0ABU8GTP6_9ACTN</name>
<dbReference type="InterPro" id="IPR020846">
    <property type="entry name" value="MFS_dom"/>
</dbReference>
<comment type="caution">
    <text evidence="8">The sequence shown here is derived from an EMBL/GenBank/DDBJ whole genome shotgun (WGS) entry which is preliminary data.</text>
</comment>
<reference evidence="8 9" key="1">
    <citation type="submission" date="2024-03" db="EMBL/GenBank/DDBJ databases">
        <title>First Report of Pectobacterium brasiliscabiei causing potato scab in china.</title>
        <authorList>
            <person name="Handique U."/>
        </authorList>
    </citation>
    <scope>NUCLEOTIDE SEQUENCE [LARGE SCALE GENOMIC DNA]</scope>
    <source>
        <strain evidence="8 9">ZRIMU1503</strain>
    </source>
</reference>
<feature type="transmembrane region" description="Helical" evidence="6">
    <location>
        <begin position="182"/>
        <end position="203"/>
    </location>
</feature>
<evidence type="ECO:0000256" key="2">
    <source>
        <dbReference type="ARBA" id="ARBA00022692"/>
    </source>
</evidence>
<feature type="domain" description="Major facilitator superfamily (MFS) profile" evidence="7">
    <location>
        <begin position="52"/>
        <end position="451"/>
    </location>
</feature>
<dbReference type="InterPro" id="IPR036259">
    <property type="entry name" value="MFS_trans_sf"/>
</dbReference>
<feature type="transmembrane region" description="Helical" evidence="6">
    <location>
        <begin position="335"/>
        <end position="353"/>
    </location>
</feature>
<comment type="subcellular location">
    <subcellularLocation>
        <location evidence="1">Cell membrane</location>
        <topology evidence="1">Multi-pass membrane protein</topology>
    </subcellularLocation>
</comment>
<dbReference type="PANTHER" id="PTHR23528:SF1">
    <property type="entry name" value="MAJOR FACILITATOR SUPERFAMILY (MFS) PROFILE DOMAIN-CONTAINING PROTEIN"/>
    <property type="match status" value="1"/>
</dbReference>
<evidence type="ECO:0000256" key="3">
    <source>
        <dbReference type="ARBA" id="ARBA00022989"/>
    </source>
</evidence>
<feature type="region of interest" description="Disordered" evidence="5">
    <location>
        <begin position="1"/>
        <end position="41"/>
    </location>
</feature>
<evidence type="ECO:0000256" key="1">
    <source>
        <dbReference type="ARBA" id="ARBA00004651"/>
    </source>
</evidence>
<dbReference type="RefSeq" id="WP_336537975.1">
    <property type="nucleotide sequence ID" value="NZ_JBBAYL010000021.1"/>
</dbReference>
<feature type="transmembrane region" description="Helical" evidence="6">
    <location>
        <begin position="209"/>
        <end position="230"/>
    </location>
</feature>
<dbReference type="InterPro" id="IPR011701">
    <property type="entry name" value="MFS"/>
</dbReference>
<feature type="transmembrane region" description="Helical" evidence="6">
    <location>
        <begin position="397"/>
        <end position="420"/>
    </location>
</feature>
<evidence type="ECO:0000256" key="5">
    <source>
        <dbReference type="SAM" id="MobiDB-lite"/>
    </source>
</evidence>
<feature type="compositionally biased region" description="Pro residues" evidence="5">
    <location>
        <begin position="15"/>
        <end position="36"/>
    </location>
</feature>
<dbReference type="Pfam" id="PF07690">
    <property type="entry name" value="MFS_1"/>
    <property type="match status" value="1"/>
</dbReference>
<feature type="transmembrane region" description="Helical" evidence="6">
    <location>
        <begin position="426"/>
        <end position="447"/>
    </location>
</feature>
<feature type="transmembrane region" description="Helical" evidence="6">
    <location>
        <begin position="268"/>
        <end position="289"/>
    </location>
</feature>
<keyword evidence="3 6" id="KW-1133">Transmembrane helix</keyword>
<dbReference type="PANTHER" id="PTHR23528">
    <property type="match status" value="1"/>
</dbReference>
<evidence type="ECO:0000313" key="8">
    <source>
        <dbReference type="EMBL" id="MEI5616354.1"/>
    </source>
</evidence>
<feature type="transmembrane region" description="Helical" evidence="6">
    <location>
        <begin position="359"/>
        <end position="385"/>
    </location>
</feature>